<sequence length="116" mass="12554">LQDIAGEPEAQASGVGLSVEDVLQWLSHKECDWLMIFDNADGDPRVVAKYIPTGNRGNILFTSRNPGVGGSIITRETSIKVEDMGEEDAILLLLKSAWLDESSPDMQKTASPIAIV</sequence>
<dbReference type="InterPro" id="IPR027417">
    <property type="entry name" value="P-loop_NTPase"/>
</dbReference>
<gene>
    <name evidence="1" type="ORF">PILCRDRAFT_47909</name>
</gene>
<reference evidence="1 2" key="1">
    <citation type="submission" date="2014-04" db="EMBL/GenBank/DDBJ databases">
        <authorList>
            <consortium name="DOE Joint Genome Institute"/>
            <person name="Kuo A."/>
            <person name="Tarkka M."/>
            <person name="Buscot F."/>
            <person name="Kohler A."/>
            <person name="Nagy L.G."/>
            <person name="Floudas D."/>
            <person name="Copeland A."/>
            <person name="Barry K.W."/>
            <person name="Cichocki N."/>
            <person name="Veneault-Fourrey C."/>
            <person name="LaButti K."/>
            <person name="Lindquist E.A."/>
            <person name="Lipzen A."/>
            <person name="Lundell T."/>
            <person name="Morin E."/>
            <person name="Murat C."/>
            <person name="Sun H."/>
            <person name="Tunlid A."/>
            <person name="Henrissat B."/>
            <person name="Grigoriev I.V."/>
            <person name="Hibbett D.S."/>
            <person name="Martin F."/>
            <person name="Nordberg H.P."/>
            <person name="Cantor M.N."/>
            <person name="Hua S.X."/>
        </authorList>
    </citation>
    <scope>NUCLEOTIDE SEQUENCE [LARGE SCALE GENOMIC DNA]</scope>
    <source>
        <strain evidence="1 2">F 1598</strain>
    </source>
</reference>
<dbReference type="STRING" id="765440.A0A0C3B5U9"/>
<dbReference type="Gene3D" id="3.40.50.300">
    <property type="entry name" value="P-loop containing nucleotide triphosphate hydrolases"/>
    <property type="match status" value="1"/>
</dbReference>
<dbReference type="EMBL" id="KN833115">
    <property type="protein sequence ID" value="KIM72652.1"/>
    <property type="molecule type" value="Genomic_DNA"/>
</dbReference>
<dbReference type="OrthoDB" id="2941463at2759"/>
<evidence type="ECO:0000313" key="2">
    <source>
        <dbReference type="Proteomes" id="UP000054166"/>
    </source>
</evidence>
<dbReference type="InParanoid" id="A0A0C3B5U9"/>
<keyword evidence="2" id="KW-1185">Reference proteome</keyword>
<dbReference type="AlphaFoldDB" id="A0A0C3B5U9"/>
<name>A0A0C3B5U9_PILCF</name>
<evidence type="ECO:0008006" key="3">
    <source>
        <dbReference type="Google" id="ProtNLM"/>
    </source>
</evidence>
<dbReference type="Proteomes" id="UP000054166">
    <property type="component" value="Unassembled WGS sequence"/>
</dbReference>
<proteinExistence type="predicted"/>
<accession>A0A0C3B5U9</accession>
<feature type="non-terminal residue" evidence="1">
    <location>
        <position position="116"/>
    </location>
</feature>
<organism evidence="1 2">
    <name type="scientific">Piloderma croceum (strain F 1598)</name>
    <dbReference type="NCBI Taxonomy" id="765440"/>
    <lineage>
        <taxon>Eukaryota</taxon>
        <taxon>Fungi</taxon>
        <taxon>Dikarya</taxon>
        <taxon>Basidiomycota</taxon>
        <taxon>Agaricomycotina</taxon>
        <taxon>Agaricomycetes</taxon>
        <taxon>Agaricomycetidae</taxon>
        <taxon>Atheliales</taxon>
        <taxon>Atheliaceae</taxon>
        <taxon>Piloderma</taxon>
    </lineage>
</organism>
<evidence type="ECO:0000313" key="1">
    <source>
        <dbReference type="EMBL" id="KIM72652.1"/>
    </source>
</evidence>
<protein>
    <recommendedName>
        <fullName evidence="3">NB-ARC domain-containing protein</fullName>
    </recommendedName>
</protein>
<dbReference type="HOGENOM" id="CLU_161750_0_0_1"/>
<feature type="non-terminal residue" evidence="1">
    <location>
        <position position="1"/>
    </location>
</feature>
<reference evidence="2" key="2">
    <citation type="submission" date="2015-01" db="EMBL/GenBank/DDBJ databases">
        <title>Evolutionary Origins and Diversification of the Mycorrhizal Mutualists.</title>
        <authorList>
            <consortium name="DOE Joint Genome Institute"/>
            <consortium name="Mycorrhizal Genomics Consortium"/>
            <person name="Kohler A."/>
            <person name="Kuo A."/>
            <person name="Nagy L.G."/>
            <person name="Floudas D."/>
            <person name="Copeland A."/>
            <person name="Barry K.W."/>
            <person name="Cichocki N."/>
            <person name="Veneault-Fourrey C."/>
            <person name="LaButti K."/>
            <person name="Lindquist E.A."/>
            <person name="Lipzen A."/>
            <person name="Lundell T."/>
            <person name="Morin E."/>
            <person name="Murat C."/>
            <person name="Riley R."/>
            <person name="Ohm R."/>
            <person name="Sun H."/>
            <person name="Tunlid A."/>
            <person name="Henrissat B."/>
            <person name="Grigoriev I.V."/>
            <person name="Hibbett D.S."/>
            <person name="Martin F."/>
        </authorList>
    </citation>
    <scope>NUCLEOTIDE SEQUENCE [LARGE SCALE GENOMIC DNA]</scope>
    <source>
        <strain evidence="2">F 1598</strain>
    </source>
</reference>